<dbReference type="GO" id="GO:0045703">
    <property type="term" value="F:ketoreductase activity"/>
    <property type="evidence" value="ECO:0007669"/>
    <property type="project" value="TreeGrafter"/>
</dbReference>
<gene>
    <name evidence="4" type="ORF">DEO72_LG11g125</name>
</gene>
<evidence type="ECO:0000256" key="1">
    <source>
        <dbReference type="ARBA" id="ARBA00006484"/>
    </source>
</evidence>
<dbReference type="InterPro" id="IPR002347">
    <property type="entry name" value="SDR_fam"/>
</dbReference>
<dbReference type="InterPro" id="IPR036291">
    <property type="entry name" value="NAD(P)-bd_dom_sf"/>
</dbReference>
<dbReference type="AlphaFoldDB" id="A0A4D6NJE6"/>
<dbReference type="CDD" id="cd05356">
    <property type="entry name" value="17beta-HSD1_like_SDR_c"/>
    <property type="match status" value="2"/>
</dbReference>
<dbReference type="PRINTS" id="PR00080">
    <property type="entry name" value="SDRFAMILY"/>
</dbReference>
<feature type="transmembrane region" description="Helical" evidence="3">
    <location>
        <begin position="218"/>
        <end position="244"/>
    </location>
</feature>
<evidence type="ECO:0000313" key="4">
    <source>
        <dbReference type="EMBL" id="QCE13132.1"/>
    </source>
</evidence>
<feature type="transmembrane region" description="Helical" evidence="3">
    <location>
        <begin position="6"/>
        <end position="27"/>
    </location>
</feature>
<dbReference type="EMBL" id="CP039355">
    <property type="protein sequence ID" value="QCE13132.1"/>
    <property type="molecule type" value="Genomic_DNA"/>
</dbReference>
<sequence>MEGLDKFLVATSTIGFICVCKVFVKFLKWVWVMFLRPPKNLKEYGSWAIITGSTDGIGKAMAFELASKGLNLLLVGRNPLKLEATLKEIRERHGVEVKFVVIDMQKVDGEEIAKRIEEAMDGLDVGLLVNGAGLAYPYARFFHEVDSELMDAVVKVNVEATTWITKAVIPSMIKKKKGAIVNIGSGSSVVLPSYPLVTLYAATKGLFHSPIPCIMDMLAFLGGNVLCLIGNLTLIGSVLCFSFFCPNYDKNGNVASFSFAHDLDFDEEISFASEMHLLCFSDILQCSPDASVWNISIKELISNVRWSSFASSLHFLFEIISSCIFHTLLRLRVQPLWFALLFLVGLFTILKLAFVVVRWVYVNFLRPPKNLRKYGSWALVTGPTDGIGKSFAFELARKGLNLVLVGRNPDKLKDVSDSIVAKFGKTEVKTVVVDFSGDLDEGVAKIGEAIEGLDVGVLVNNVGVSYPYARFFHEVDEGLLNNLIKVNVVGTTKVTQAVLPGMLKRKRGAIVNIGSGAAIVIPSDPLYAVYAATKAYIDQFSRCLYVEYKKSGIDVQCQVPLYVATKMASIRKSSFFVPSTDGYAKAGVRWIGYEPRCTPYWPHTLLWAVACSLPEFVVDAWRLWFCLGIRKRGQRKESTKKE</sequence>
<dbReference type="PANTHER" id="PTHR43899:SF13">
    <property type="entry name" value="RH59310P"/>
    <property type="match status" value="1"/>
</dbReference>
<comment type="similarity">
    <text evidence="1">Belongs to the short-chain dehydrogenases/reductases (SDR) family.</text>
</comment>
<dbReference type="FunFam" id="3.40.50.720:FF:000341">
    <property type="entry name" value="very-long-chain 3-oxoacyl-CoA reductase 1"/>
    <property type="match status" value="1"/>
</dbReference>
<name>A0A4D6NJE6_VIGUN</name>
<evidence type="ECO:0000256" key="2">
    <source>
        <dbReference type="ARBA" id="ARBA00023002"/>
    </source>
</evidence>
<protein>
    <submittedName>
        <fullName evidence="4">Beta-keto reductase</fullName>
    </submittedName>
</protein>
<organism evidence="4 5">
    <name type="scientific">Vigna unguiculata</name>
    <name type="common">Cowpea</name>
    <dbReference type="NCBI Taxonomy" id="3917"/>
    <lineage>
        <taxon>Eukaryota</taxon>
        <taxon>Viridiplantae</taxon>
        <taxon>Streptophyta</taxon>
        <taxon>Embryophyta</taxon>
        <taxon>Tracheophyta</taxon>
        <taxon>Spermatophyta</taxon>
        <taxon>Magnoliopsida</taxon>
        <taxon>eudicotyledons</taxon>
        <taxon>Gunneridae</taxon>
        <taxon>Pentapetalae</taxon>
        <taxon>rosids</taxon>
        <taxon>fabids</taxon>
        <taxon>Fabales</taxon>
        <taxon>Fabaceae</taxon>
        <taxon>Papilionoideae</taxon>
        <taxon>50 kb inversion clade</taxon>
        <taxon>NPAAA clade</taxon>
        <taxon>indigoferoid/millettioid clade</taxon>
        <taxon>Phaseoleae</taxon>
        <taxon>Vigna</taxon>
    </lineage>
</organism>
<keyword evidence="3" id="KW-1133">Transmembrane helix</keyword>
<dbReference type="SUPFAM" id="SSF51735">
    <property type="entry name" value="NAD(P)-binding Rossmann-fold domains"/>
    <property type="match status" value="2"/>
</dbReference>
<accession>A0A4D6NJE6</accession>
<keyword evidence="5" id="KW-1185">Reference proteome</keyword>
<dbReference type="InterPro" id="IPR051019">
    <property type="entry name" value="VLCFA-Steroid_DH"/>
</dbReference>
<dbReference type="PANTHER" id="PTHR43899">
    <property type="entry name" value="RH59310P"/>
    <property type="match status" value="1"/>
</dbReference>
<keyword evidence="3" id="KW-0472">Membrane</keyword>
<proteinExistence type="inferred from homology"/>
<dbReference type="Pfam" id="PF00106">
    <property type="entry name" value="adh_short"/>
    <property type="match status" value="2"/>
</dbReference>
<dbReference type="PRINTS" id="PR00081">
    <property type="entry name" value="GDHRDH"/>
</dbReference>
<keyword evidence="2" id="KW-0560">Oxidoreductase</keyword>
<dbReference type="GO" id="GO:0005783">
    <property type="term" value="C:endoplasmic reticulum"/>
    <property type="evidence" value="ECO:0007669"/>
    <property type="project" value="TreeGrafter"/>
</dbReference>
<evidence type="ECO:0000256" key="3">
    <source>
        <dbReference type="SAM" id="Phobius"/>
    </source>
</evidence>
<reference evidence="4 5" key="1">
    <citation type="submission" date="2019-04" db="EMBL/GenBank/DDBJ databases">
        <title>An improved genome assembly and genetic linkage map for asparagus bean, Vigna unguiculata ssp. sesquipedialis.</title>
        <authorList>
            <person name="Xia Q."/>
            <person name="Zhang R."/>
            <person name="Dong Y."/>
        </authorList>
    </citation>
    <scope>NUCLEOTIDE SEQUENCE [LARGE SCALE GENOMIC DNA]</scope>
    <source>
        <tissue evidence="4">Leaf</tissue>
    </source>
</reference>
<dbReference type="Proteomes" id="UP000501690">
    <property type="component" value="Linkage Group LG11"/>
</dbReference>
<keyword evidence="3" id="KW-0812">Transmembrane</keyword>
<dbReference type="Gene3D" id="3.40.50.720">
    <property type="entry name" value="NAD(P)-binding Rossmann-like Domain"/>
    <property type="match status" value="2"/>
</dbReference>
<feature type="transmembrane region" description="Helical" evidence="3">
    <location>
        <begin position="336"/>
        <end position="361"/>
    </location>
</feature>
<evidence type="ECO:0000313" key="5">
    <source>
        <dbReference type="Proteomes" id="UP000501690"/>
    </source>
</evidence>